<evidence type="ECO:0000313" key="2">
    <source>
        <dbReference type="Proteomes" id="UP000050535"/>
    </source>
</evidence>
<dbReference type="EMBL" id="LGUC01000001">
    <property type="protein sequence ID" value="KPN30789.1"/>
    <property type="molecule type" value="Genomic_DNA"/>
</dbReference>
<dbReference type="AlphaFoldDB" id="A0A0P7HBF4"/>
<organism evidence="1 2">
    <name type="scientific">Halolamina pelagica</name>
    <dbReference type="NCBI Taxonomy" id="699431"/>
    <lineage>
        <taxon>Archaea</taxon>
        <taxon>Methanobacteriati</taxon>
        <taxon>Methanobacteriota</taxon>
        <taxon>Stenosarchaea group</taxon>
        <taxon>Halobacteria</taxon>
        <taxon>Halobacteriales</taxon>
        <taxon>Haloferacaceae</taxon>
    </lineage>
</organism>
<name>A0A0P7HBF4_9EURY</name>
<dbReference type="OrthoDB" id="375271at2157"/>
<reference evidence="2" key="1">
    <citation type="submission" date="2013-11" db="EMBL/GenBank/DDBJ databases">
        <authorList>
            <person name="Hoang H.T."/>
            <person name="Killian M.L."/>
            <person name="Madson D.M."/>
            <person name="Arruda P.H.E."/>
            <person name="Sun D."/>
            <person name="Schwartz K.J."/>
            <person name="Yoon K."/>
        </authorList>
    </citation>
    <scope>NUCLEOTIDE SEQUENCE [LARGE SCALE GENOMIC DNA]</scope>
    <source>
        <strain evidence="2">CDK2</strain>
    </source>
</reference>
<dbReference type="RefSeq" id="WP_054583644.1">
    <property type="nucleotide sequence ID" value="NZ_LGUC01000001.1"/>
</dbReference>
<keyword evidence="2" id="KW-1185">Reference proteome</keyword>
<dbReference type="Proteomes" id="UP000050535">
    <property type="component" value="Unassembled WGS sequence"/>
</dbReference>
<proteinExistence type="predicted"/>
<protein>
    <submittedName>
        <fullName evidence="1">Uncharacterized protein</fullName>
    </submittedName>
</protein>
<gene>
    <name evidence="1" type="ORF">SY89_01529</name>
</gene>
<evidence type="ECO:0000313" key="1">
    <source>
        <dbReference type="EMBL" id="KPN30789.1"/>
    </source>
</evidence>
<sequence length="218" mass="25671">MIALFQKIAGLPDREFERQYGVRGIGSRFRDRKTSLKDVEDAQTFAKALAELMPESLSMEAALFAFYKSWEGDQRRFYRMRYEDEFLEFLNEEGYEAWKGNSLPGEPDIVIPESDPYDVIGEIRVIQQKDKQKRFKEFRTEAHEAHTNFDDINFVVVANLGRQYLEDHGRETVRSEINKDGMSEIDAVFFHDERDEFIEQLEEWSVSKNPQQSFAELE</sequence>
<comment type="caution">
    <text evidence="1">The sequence shown here is derived from an EMBL/GenBank/DDBJ whole genome shotgun (WGS) entry which is preliminary data.</text>
</comment>
<accession>A0A0P7HBF4</accession>